<organism evidence="1 2">
    <name type="scientific">Coccomyxa viridis</name>
    <dbReference type="NCBI Taxonomy" id="1274662"/>
    <lineage>
        <taxon>Eukaryota</taxon>
        <taxon>Viridiplantae</taxon>
        <taxon>Chlorophyta</taxon>
        <taxon>core chlorophytes</taxon>
        <taxon>Trebouxiophyceae</taxon>
        <taxon>Trebouxiophyceae incertae sedis</taxon>
        <taxon>Coccomyxaceae</taxon>
        <taxon>Coccomyxa</taxon>
    </lineage>
</organism>
<proteinExistence type="predicted"/>
<protein>
    <submittedName>
        <fullName evidence="1">G2254 protein</fullName>
    </submittedName>
</protein>
<dbReference type="Proteomes" id="UP001497392">
    <property type="component" value="Unassembled WGS sequence"/>
</dbReference>
<evidence type="ECO:0000313" key="1">
    <source>
        <dbReference type="EMBL" id="CAL5220272.1"/>
    </source>
</evidence>
<keyword evidence="2" id="KW-1185">Reference proteome</keyword>
<comment type="caution">
    <text evidence="1">The sequence shown here is derived from an EMBL/GenBank/DDBJ whole genome shotgun (WGS) entry which is preliminary data.</text>
</comment>
<reference evidence="1 2" key="1">
    <citation type="submission" date="2024-06" db="EMBL/GenBank/DDBJ databases">
        <authorList>
            <person name="Kraege A."/>
            <person name="Thomma B."/>
        </authorList>
    </citation>
    <scope>NUCLEOTIDE SEQUENCE [LARGE SCALE GENOMIC DNA]</scope>
</reference>
<evidence type="ECO:0000313" key="2">
    <source>
        <dbReference type="Proteomes" id="UP001497392"/>
    </source>
</evidence>
<accession>A0ABP1FRX0</accession>
<dbReference type="EMBL" id="CAXHTA020000003">
    <property type="protein sequence ID" value="CAL5220272.1"/>
    <property type="molecule type" value="Genomic_DNA"/>
</dbReference>
<gene>
    <name evidence="1" type="primary">g2254</name>
    <name evidence="1" type="ORF">VP750_LOCUS1931</name>
</gene>
<name>A0ABP1FRX0_9CHLO</name>
<sequence>MFFRMSAPSLHKTDTNSHNMGCLKDLIVCVCCCCAVEECALCIENCNAGFQAPTFCQLSGVVDTHHSM</sequence>